<gene>
    <name evidence="3" type="ORF">GCM10009854_02770</name>
</gene>
<feature type="compositionally biased region" description="Polar residues" evidence="1">
    <location>
        <begin position="136"/>
        <end position="147"/>
    </location>
</feature>
<feature type="transmembrane region" description="Helical" evidence="2">
    <location>
        <begin position="101"/>
        <end position="123"/>
    </location>
</feature>
<sequence>MSAPYPQQPPSGPARRSLELKEILALAAAGAGGIGYLLGFFDEAAGVALGSNAGFALIVAAVLAGLRFVPRTPNGLFAAAPLAAYAALAMLQQLLRGTAGGLGIVLVLAALVQCVAVFGVLLADGGVLKIGASAQPRPNGQPPHSSQPGVLRAPGGPGGPGARFGPGGPANGGWAPQGKPAQGPPAHPGQPGPPNPPWGQPQQPGSRPPSSDGAPVPGGPQPESGGQQVPGGPGQQGPGQQAQYPPSGPQPASKPEPDNGPQGTRQMPHPGANPSNY</sequence>
<feature type="transmembrane region" description="Helical" evidence="2">
    <location>
        <begin position="23"/>
        <end position="41"/>
    </location>
</feature>
<feature type="compositionally biased region" description="Low complexity" evidence="1">
    <location>
        <begin position="172"/>
        <end position="181"/>
    </location>
</feature>
<dbReference type="Proteomes" id="UP001501218">
    <property type="component" value="Unassembled WGS sequence"/>
</dbReference>
<feature type="compositionally biased region" description="Low complexity" evidence="1">
    <location>
        <begin position="200"/>
        <end position="209"/>
    </location>
</feature>
<reference evidence="3 4" key="1">
    <citation type="journal article" date="2019" name="Int. J. Syst. Evol. Microbiol.">
        <title>The Global Catalogue of Microorganisms (GCM) 10K type strain sequencing project: providing services to taxonomists for standard genome sequencing and annotation.</title>
        <authorList>
            <consortium name="The Broad Institute Genomics Platform"/>
            <consortium name="The Broad Institute Genome Sequencing Center for Infectious Disease"/>
            <person name="Wu L."/>
            <person name="Ma J."/>
        </authorList>
    </citation>
    <scope>NUCLEOTIDE SEQUENCE [LARGE SCALE GENOMIC DNA]</scope>
    <source>
        <strain evidence="3 4">JCM 16221</strain>
    </source>
</reference>
<dbReference type="InterPro" id="IPR035166">
    <property type="entry name" value="DUF5336"/>
</dbReference>
<feature type="transmembrane region" description="Helical" evidence="2">
    <location>
        <begin position="76"/>
        <end position="95"/>
    </location>
</feature>
<protein>
    <recommendedName>
        <fullName evidence="5">Cell surface protein</fullName>
    </recommendedName>
</protein>
<feature type="compositionally biased region" description="Gly residues" evidence="1">
    <location>
        <begin position="155"/>
        <end position="171"/>
    </location>
</feature>
<evidence type="ECO:0008006" key="5">
    <source>
        <dbReference type="Google" id="ProtNLM"/>
    </source>
</evidence>
<proteinExistence type="predicted"/>
<organism evidence="3 4">
    <name type="scientific">Saccharopolyspora halophila</name>
    <dbReference type="NCBI Taxonomy" id="405551"/>
    <lineage>
        <taxon>Bacteria</taxon>
        <taxon>Bacillati</taxon>
        <taxon>Actinomycetota</taxon>
        <taxon>Actinomycetes</taxon>
        <taxon>Pseudonocardiales</taxon>
        <taxon>Pseudonocardiaceae</taxon>
        <taxon>Saccharopolyspora</taxon>
    </lineage>
</organism>
<keyword evidence="2" id="KW-0472">Membrane</keyword>
<evidence type="ECO:0000256" key="1">
    <source>
        <dbReference type="SAM" id="MobiDB-lite"/>
    </source>
</evidence>
<keyword evidence="2" id="KW-0812">Transmembrane</keyword>
<dbReference type="EMBL" id="BAAARA010000001">
    <property type="protein sequence ID" value="GAA2331203.1"/>
    <property type="molecule type" value="Genomic_DNA"/>
</dbReference>
<accession>A0ABN3FIQ3</accession>
<evidence type="ECO:0000256" key="2">
    <source>
        <dbReference type="SAM" id="Phobius"/>
    </source>
</evidence>
<evidence type="ECO:0000313" key="3">
    <source>
        <dbReference type="EMBL" id="GAA2331203.1"/>
    </source>
</evidence>
<dbReference type="Pfam" id="PF17270">
    <property type="entry name" value="DUF5336"/>
    <property type="match status" value="1"/>
</dbReference>
<dbReference type="RefSeq" id="WP_344125569.1">
    <property type="nucleotide sequence ID" value="NZ_BAAARA010000001.1"/>
</dbReference>
<name>A0ABN3FIQ3_9PSEU</name>
<evidence type="ECO:0000313" key="4">
    <source>
        <dbReference type="Proteomes" id="UP001501218"/>
    </source>
</evidence>
<comment type="caution">
    <text evidence="3">The sequence shown here is derived from an EMBL/GenBank/DDBJ whole genome shotgun (WGS) entry which is preliminary data.</text>
</comment>
<feature type="compositionally biased region" description="Pro residues" evidence="1">
    <location>
        <begin position="182"/>
        <end position="199"/>
    </location>
</feature>
<keyword evidence="2" id="KW-1133">Transmembrane helix</keyword>
<feature type="compositionally biased region" description="Gly residues" evidence="1">
    <location>
        <begin position="228"/>
        <end position="237"/>
    </location>
</feature>
<keyword evidence="4" id="KW-1185">Reference proteome</keyword>
<feature type="region of interest" description="Disordered" evidence="1">
    <location>
        <begin position="134"/>
        <end position="277"/>
    </location>
</feature>
<feature type="transmembrane region" description="Helical" evidence="2">
    <location>
        <begin position="47"/>
        <end position="69"/>
    </location>
</feature>